<evidence type="ECO:0000259" key="1">
    <source>
        <dbReference type="Pfam" id="PF00534"/>
    </source>
</evidence>
<sequence length="342" mass="37533">MRILFLSHVFSPAIGGIEASSEFLAGAFANAGYDVRLMTMTAGENLALPYSIIRQPSITEMLKQHAWADIIYENNPCLRLGWPKLLWNKPSIITLHTWIGRIDGTIALVDKLKFCWLAQAKKVITVSKALQQRCWPAATIIGNSYDEQLFRRRPVVRNNDFVFLGRLVSDKGVELAIKAFNEVVFSKPLAGLEEATLTIIGAGPDREQLEHLAASLPDPSRVRFLGILKGEDLVAELNRHAFQFIPSTWEEPFGIVALEGIACGLIPIASNGGGLPDAVGMAGVTFERGQLASLVEVTTELLQNTEQQVRCLAAAPNHLASFSSKTIIKKFVNILEATGENR</sequence>
<dbReference type="SUPFAM" id="SSF53756">
    <property type="entry name" value="UDP-Glycosyltransferase/glycogen phosphorylase"/>
    <property type="match status" value="1"/>
</dbReference>
<dbReference type="PANTHER" id="PTHR45947:SF13">
    <property type="entry name" value="TRANSFERASE"/>
    <property type="match status" value="1"/>
</dbReference>
<dbReference type="Pfam" id="PF00534">
    <property type="entry name" value="Glycos_transf_1"/>
    <property type="match status" value="1"/>
</dbReference>
<feature type="domain" description="Glycosyl transferase family 1" evidence="1">
    <location>
        <begin position="156"/>
        <end position="316"/>
    </location>
</feature>
<dbReference type="Proteomes" id="UP000559626">
    <property type="component" value="Unassembled WGS sequence"/>
</dbReference>
<comment type="caution">
    <text evidence="2">The sequence shown here is derived from an EMBL/GenBank/DDBJ whole genome shotgun (WGS) entry which is preliminary data.</text>
</comment>
<dbReference type="Gene3D" id="3.40.50.2000">
    <property type="entry name" value="Glycogen Phosphorylase B"/>
    <property type="match status" value="2"/>
</dbReference>
<protein>
    <submittedName>
        <fullName evidence="2">Glycosyltransferase family 4 protein</fullName>
    </submittedName>
</protein>
<gene>
    <name evidence="2" type="ORF">HHL22_00330</name>
</gene>
<dbReference type="RefSeq" id="WP_169528992.1">
    <property type="nucleotide sequence ID" value="NZ_JABBGH010000001.1"/>
</dbReference>
<organism evidence="2 3">
    <name type="scientific">Hymenobacter polaris</name>
    <dbReference type="NCBI Taxonomy" id="2682546"/>
    <lineage>
        <taxon>Bacteria</taxon>
        <taxon>Pseudomonadati</taxon>
        <taxon>Bacteroidota</taxon>
        <taxon>Cytophagia</taxon>
        <taxon>Cytophagales</taxon>
        <taxon>Hymenobacteraceae</taxon>
        <taxon>Hymenobacter</taxon>
    </lineage>
</organism>
<keyword evidence="2" id="KW-0808">Transferase</keyword>
<dbReference type="InterPro" id="IPR001296">
    <property type="entry name" value="Glyco_trans_1"/>
</dbReference>
<keyword evidence="3" id="KW-1185">Reference proteome</keyword>
<reference evidence="2 3" key="1">
    <citation type="submission" date="2020-04" db="EMBL/GenBank/DDBJ databases">
        <title>Hymenobacter polaris sp. nov., isolated from Arctic soil.</title>
        <authorList>
            <person name="Dahal R.H."/>
        </authorList>
    </citation>
    <scope>NUCLEOTIDE SEQUENCE [LARGE SCALE GENOMIC DNA]</scope>
    <source>
        <strain evidence="2 3">RP-2-7</strain>
    </source>
</reference>
<dbReference type="PANTHER" id="PTHR45947">
    <property type="entry name" value="SULFOQUINOVOSYL TRANSFERASE SQD2"/>
    <property type="match status" value="1"/>
</dbReference>
<dbReference type="InterPro" id="IPR050194">
    <property type="entry name" value="Glycosyltransferase_grp1"/>
</dbReference>
<evidence type="ECO:0000313" key="2">
    <source>
        <dbReference type="EMBL" id="NML63646.1"/>
    </source>
</evidence>
<dbReference type="EMBL" id="JABBGH010000001">
    <property type="protein sequence ID" value="NML63646.1"/>
    <property type="molecule type" value="Genomic_DNA"/>
</dbReference>
<dbReference type="CDD" id="cd03801">
    <property type="entry name" value="GT4_PimA-like"/>
    <property type="match status" value="1"/>
</dbReference>
<accession>A0A7Y0FKT8</accession>
<dbReference type="AlphaFoldDB" id="A0A7Y0FKT8"/>
<proteinExistence type="predicted"/>
<name>A0A7Y0FKT8_9BACT</name>
<evidence type="ECO:0000313" key="3">
    <source>
        <dbReference type="Proteomes" id="UP000559626"/>
    </source>
</evidence>
<dbReference type="GO" id="GO:0016757">
    <property type="term" value="F:glycosyltransferase activity"/>
    <property type="evidence" value="ECO:0007669"/>
    <property type="project" value="InterPro"/>
</dbReference>